<sequence>MRKQVSVIFSSRKGVTFLIAISHDNKQNLLALVSVAVLRSYTIYLLCHCIKNPVRIQQLYTG</sequence>
<dbReference type="AlphaFoldDB" id="A0AB36FW46"/>
<keyword evidence="2" id="KW-1185">Reference proteome</keyword>
<gene>
    <name evidence="1" type="ORF">BFV95_3248</name>
</gene>
<dbReference type="Proteomes" id="UP000095392">
    <property type="component" value="Unassembled WGS sequence"/>
</dbReference>
<evidence type="ECO:0000313" key="2">
    <source>
        <dbReference type="Proteomes" id="UP000095392"/>
    </source>
</evidence>
<name>A0AB36FW46_ALTMA</name>
<dbReference type="EMBL" id="MIPY01000021">
    <property type="protein sequence ID" value="OES29210.1"/>
    <property type="molecule type" value="Genomic_DNA"/>
</dbReference>
<evidence type="ECO:0008006" key="3">
    <source>
        <dbReference type="Google" id="ProtNLM"/>
    </source>
</evidence>
<organism evidence="1 2">
    <name type="scientific">Alteromonas macleodii</name>
    <name type="common">Pseudoalteromonas macleodii</name>
    <dbReference type="NCBI Taxonomy" id="28108"/>
    <lineage>
        <taxon>Bacteria</taxon>
        <taxon>Pseudomonadati</taxon>
        <taxon>Pseudomonadota</taxon>
        <taxon>Gammaproteobacteria</taxon>
        <taxon>Alteromonadales</taxon>
        <taxon>Alteromonadaceae</taxon>
        <taxon>Alteromonas/Salinimonas group</taxon>
        <taxon>Alteromonas</taxon>
    </lineage>
</organism>
<accession>A0AB36FW46</accession>
<proteinExistence type="predicted"/>
<reference evidence="1 2" key="1">
    <citation type="submission" date="2016-09" db="EMBL/GenBank/DDBJ databases">
        <title>Draft Genome Sequence of four Alteromonas macleodii strains isolated from copper coupons and grown long-term at elevated copper levels.</title>
        <authorList>
            <person name="Cusick K."/>
            <person name="Dale J."/>
            <person name="Little B."/>
            <person name="Biffinger J."/>
        </authorList>
    </citation>
    <scope>NUCLEOTIDE SEQUENCE [LARGE SCALE GENOMIC DNA]</scope>
    <source>
        <strain evidence="1 2">KCP01</strain>
    </source>
</reference>
<evidence type="ECO:0000313" key="1">
    <source>
        <dbReference type="EMBL" id="OES29210.1"/>
    </source>
</evidence>
<protein>
    <recommendedName>
        <fullName evidence="3">Transposase</fullName>
    </recommendedName>
</protein>
<comment type="caution">
    <text evidence="1">The sequence shown here is derived from an EMBL/GenBank/DDBJ whole genome shotgun (WGS) entry which is preliminary data.</text>
</comment>